<dbReference type="AlphaFoldDB" id="A0A915M626"/>
<evidence type="ECO:0000313" key="2">
    <source>
        <dbReference type="WBParaSite" id="scaffold2758_cov226.g5369"/>
    </source>
</evidence>
<organism evidence="1 2">
    <name type="scientific">Meloidogyne javanica</name>
    <name type="common">Root-knot nematode worm</name>
    <dbReference type="NCBI Taxonomy" id="6303"/>
    <lineage>
        <taxon>Eukaryota</taxon>
        <taxon>Metazoa</taxon>
        <taxon>Ecdysozoa</taxon>
        <taxon>Nematoda</taxon>
        <taxon>Chromadorea</taxon>
        <taxon>Rhabditida</taxon>
        <taxon>Tylenchina</taxon>
        <taxon>Tylenchomorpha</taxon>
        <taxon>Tylenchoidea</taxon>
        <taxon>Meloidogynidae</taxon>
        <taxon>Meloidogyninae</taxon>
        <taxon>Meloidogyne</taxon>
        <taxon>Meloidogyne incognita group</taxon>
    </lineage>
</organism>
<name>A0A915M626_MELJA</name>
<dbReference type="Proteomes" id="UP000887561">
    <property type="component" value="Unplaced"/>
</dbReference>
<sequence>MCINVIQLKLEALFEELLLTMMEEYGDTGQTVEEITAAIEPHINFHRLVKLFPFGKMRREAILRRLQMRFNKHHKSTQTDFCCLQHGHGSFVRYQPDINLFSYATQELDEEVEK</sequence>
<evidence type="ECO:0000313" key="1">
    <source>
        <dbReference type="Proteomes" id="UP000887561"/>
    </source>
</evidence>
<dbReference type="WBParaSite" id="scaffold2758_cov226.g5369">
    <property type="protein sequence ID" value="scaffold2758_cov226.g5369"/>
    <property type="gene ID" value="scaffold2758_cov226.g5369"/>
</dbReference>
<accession>A0A915M626</accession>
<reference evidence="2" key="1">
    <citation type="submission" date="2022-11" db="UniProtKB">
        <authorList>
            <consortium name="WormBaseParasite"/>
        </authorList>
    </citation>
    <scope>IDENTIFICATION</scope>
</reference>
<keyword evidence="1" id="KW-1185">Reference proteome</keyword>
<proteinExistence type="predicted"/>
<protein>
    <submittedName>
        <fullName evidence="2">Uncharacterized protein</fullName>
    </submittedName>
</protein>